<organism evidence="2 3">
    <name type="scientific">Dryococelus australis</name>
    <dbReference type="NCBI Taxonomy" id="614101"/>
    <lineage>
        <taxon>Eukaryota</taxon>
        <taxon>Metazoa</taxon>
        <taxon>Ecdysozoa</taxon>
        <taxon>Arthropoda</taxon>
        <taxon>Hexapoda</taxon>
        <taxon>Insecta</taxon>
        <taxon>Pterygota</taxon>
        <taxon>Neoptera</taxon>
        <taxon>Polyneoptera</taxon>
        <taxon>Phasmatodea</taxon>
        <taxon>Verophasmatodea</taxon>
        <taxon>Anareolatae</taxon>
        <taxon>Phasmatidae</taxon>
        <taxon>Eurycanthinae</taxon>
        <taxon>Dryococelus</taxon>
    </lineage>
</organism>
<dbReference type="InterPro" id="IPR029526">
    <property type="entry name" value="PGBD"/>
</dbReference>
<sequence>MSDECNSDTECVQEDVTTDVCSRGKETASSDCSVEWLDLDSENINVSLYWCKKSAVHLSVKTITSECSAVDCIYKFFPKPIFSVVAREKNPYASQFHTQSRMEELSSHSRYKQWNECTAEDIMAMTAIEIGMGLCRKTSIEHKQHPKSNPQYDPLFKICPVVDIPGCNLSADETMLCFKVLWLKQYMPSKPSTKWGVKL</sequence>
<evidence type="ECO:0000313" key="2">
    <source>
        <dbReference type="EMBL" id="KAJ8877634.1"/>
    </source>
</evidence>
<proteinExistence type="predicted"/>
<evidence type="ECO:0000313" key="3">
    <source>
        <dbReference type="Proteomes" id="UP001159363"/>
    </source>
</evidence>
<dbReference type="EMBL" id="JARBHB010000008">
    <property type="protein sequence ID" value="KAJ8877634.1"/>
    <property type="molecule type" value="Genomic_DNA"/>
</dbReference>
<dbReference type="Proteomes" id="UP001159363">
    <property type="component" value="Chromosome 7"/>
</dbReference>
<dbReference type="PANTHER" id="PTHR46599:SF3">
    <property type="entry name" value="PIGGYBAC TRANSPOSABLE ELEMENT-DERIVED PROTEIN 4"/>
    <property type="match status" value="1"/>
</dbReference>
<feature type="domain" description="PiggyBac transposable element-derived protein" evidence="1">
    <location>
        <begin position="69"/>
        <end position="142"/>
    </location>
</feature>
<gene>
    <name evidence="2" type="ORF">PR048_022089</name>
</gene>
<keyword evidence="3" id="KW-1185">Reference proteome</keyword>
<comment type="caution">
    <text evidence="2">The sequence shown here is derived from an EMBL/GenBank/DDBJ whole genome shotgun (WGS) entry which is preliminary data.</text>
</comment>
<dbReference type="Pfam" id="PF13843">
    <property type="entry name" value="DDE_Tnp_1_7"/>
    <property type="match status" value="1"/>
</dbReference>
<evidence type="ECO:0000259" key="1">
    <source>
        <dbReference type="Pfam" id="PF13843"/>
    </source>
</evidence>
<name>A0ABQ9H003_9NEOP</name>
<protein>
    <recommendedName>
        <fullName evidence="1">PiggyBac transposable element-derived protein domain-containing protein</fullName>
    </recommendedName>
</protein>
<accession>A0ABQ9H003</accession>
<reference evidence="2 3" key="1">
    <citation type="submission" date="2023-02" db="EMBL/GenBank/DDBJ databases">
        <title>LHISI_Scaffold_Assembly.</title>
        <authorList>
            <person name="Stuart O.P."/>
            <person name="Cleave R."/>
            <person name="Magrath M.J.L."/>
            <person name="Mikheyev A.S."/>
        </authorList>
    </citation>
    <scope>NUCLEOTIDE SEQUENCE [LARGE SCALE GENOMIC DNA]</scope>
    <source>
        <strain evidence="2">Daus_M_001</strain>
        <tissue evidence="2">Leg muscle</tissue>
    </source>
</reference>
<dbReference type="PANTHER" id="PTHR46599">
    <property type="entry name" value="PIGGYBAC TRANSPOSABLE ELEMENT-DERIVED PROTEIN 4"/>
    <property type="match status" value="1"/>
</dbReference>